<keyword evidence="4 5" id="KW-0472">Membrane</keyword>
<protein>
    <submittedName>
        <fullName evidence="6">CvpA family protein</fullName>
    </submittedName>
</protein>
<dbReference type="AlphaFoldDB" id="A0A9D2DX39"/>
<feature type="transmembrane region" description="Helical" evidence="5">
    <location>
        <begin position="30"/>
        <end position="51"/>
    </location>
</feature>
<evidence type="ECO:0000313" key="6">
    <source>
        <dbReference type="EMBL" id="HIZ24882.1"/>
    </source>
</evidence>
<accession>A0A9D2DX39</accession>
<feature type="transmembrane region" description="Helical" evidence="5">
    <location>
        <begin position="6"/>
        <end position="23"/>
    </location>
</feature>
<keyword evidence="2 5" id="KW-0812">Transmembrane</keyword>
<dbReference type="Proteomes" id="UP000824044">
    <property type="component" value="Unassembled WGS sequence"/>
</dbReference>
<comment type="caution">
    <text evidence="6">The sequence shown here is derived from an EMBL/GenBank/DDBJ whole genome shotgun (WGS) entry which is preliminary data.</text>
</comment>
<dbReference type="GO" id="GO:0016020">
    <property type="term" value="C:membrane"/>
    <property type="evidence" value="ECO:0007669"/>
    <property type="project" value="UniProtKB-SubCell"/>
</dbReference>
<dbReference type="PANTHER" id="PTHR37306">
    <property type="entry name" value="COLICIN V PRODUCTION PROTEIN"/>
    <property type="match status" value="1"/>
</dbReference>
<proteinExistence type="predicted"/>
<dbReference type="GO" id="GO:0009403">
    <property type="term" value="P:toxin biosynthetic process"/>
    <property type="evidence" value="ECO:0007669"/>
    <property type="project" value="InterPro"/>
</dbReference>
<evidence type="ECO:0000256" key="5">
    <source>
        <dbReference type="SAM" id="Phobius"/>
    </source>
</evidence>
<gene>
    <name evidence="6" type="ORF">H9812_05385</name>
</gene>
<reference evidence="6" key="2">
    <citation type="submission" date="2021-04" db="EMBL/GenBank/DDBJ databases">
        <authorList>
            <person name="Gilroy R."/>
        </authorList>
    </citation>
    <scope>NUCLEOTIDE SEQUENCE</scope>
    <source>
        <strain evidence="6">CHK33-5263</strain>
    </source>
</reference>
<feature type="transmembrane region" description="Helical" evidence="5">
    <location>
        <begin position="116"/>
        <end position="141"/>
    </location>
</feature>
<dbReference type="PANTHER" id="PTHR37306:SF1">
    <property type="entry name" value="COLICIN V PRODUCTION PROTEIN"/>
    <property type="match status" value="1"/>
</dbReference>
<organism evidence="6 7">
    <name type="scientific">Candidatus Gallimonas intestinigallinarum</name>
    <dbReference type="NCBI Taxonomy" id="2838604"/>
    <lineage>
        <taxon>Bacteria</taxon>
        <taxon>Bacillati</taxon>
        <taxon>Bacillota</taxon>
        <taxon>Clostridia</taxon>
        <taxon>Candidatus Gallimonas</taxon>
    </lineage>
</organism>
<comment type="subcellular location">
    <subcellularLocation>
        <location evidence="1">Membrane</location>
        <topology evidence="1">Multi-pass membrane protein</topology>
    </subcellularLocation>
</comment>
<name>A0A9D2DX39_9FIRM</name>
<evidence type="ECO:0000256" key="4">
    <source>
        <dbReference type="ARBA" id="ARBA00023136"/>
    </source>
</evidence>
<dbReference type="EMBL" id="DXBS01000106">
    <property type="protein sequence ID" value="HIZ24882.1"/>
    <property type="molecule type" value="Genomic_DNA"/>
</dbReference>
<reference evidence="6" key="1">
    <citation type="journal article" date="2021" name="PeerJ">
        <title>Extensive microbial diversity within the chicken gut microbiome revealed by metagenomics and culture.</title>
        <authorList>
            <person name="Gilroy R."/>
            <person name="Ravi A."/>
            <person name="Getino M."/>
            <person name="Pursley I."/>
            <person name="Horton D.L."/>
            <person name="Alikhan N.F."/>
            <person name="Baker D."/>
            <person name="Gharbi K."/>
            <person name="Hall N."/>
            <person name="Watson M."/>
            <person name="Adriaenssens E.M."/>
            <person name="Foster-Nyarko E."/>
            <person name="Jarju S."/>
            <person name="Secka A."/>
            <person name="Antonio M."/>
            <person name="Oren A."/>
            <person name="Chaudhuri R.R."/>
            <person name="La Ragione R."/>
            <person name="Hildebrand F."/>
            <person name="Pallen M.J."/>
        </authorList>
    </citation>
    <scope>NUCLEOTIDE SEQUENCE</scope>
    <source>
        <strain evidence="6">CHK33-5263</strain>
    </source>
</reference>
<evidence type="ECO:0000256" key="1">
    <source>
        <dbReference type="ARBA" id="ARBA00004141"/>
    </source>
</evidence>
<evidence type="ECO:0000256" key="3">
    <source>
        <dbReference type="ARBA" id="ARBA00022989"/>
    </source>
</evidence>
<evidence type="ECO:0000313" key="7">
    <source>
        <dbReference type="Proteomes" id="UP000824044"/>
    </source>
</evidence>
<dbReference type="InterPro" id="IPR003825">
    <property type="entry name" value="Colicin-V_CvpA"/>
</dbReference>
<sequence>MPPWVLDVILFAILLLGLLFGSWRGFVKGIFKLAGTIFAIIVAVSFCNPFKNALESWFGMTTAIANGIGETPASIVALIISFILLFVIVKLGAMLLGAFGTAIANSCKFFATINRLLGAVLGLLEAIVIIYLILTACYWINSDSLNLLISQTSVVSVIYHSDWFIWAANFQYFSLIE</sequence>
<keyword evidence="3 5" id="KW-1133">Transmembrane helix</keyword>
<evidence type="ECO:0000256" key="2">
    <source>
        <dbReference type="ARBA" id="ARBA00022692"/>
    </source>
</evidence>
<feature type="transmembrane region" description="Helical" evidence="5">
    <location>
        <begin position="71"/>
        <end position="104"/>
    </location>
</feature>
<dbReference type="Pfam" id="PF02674">
    <property type="entry name" value="Colicin_V"/>
    <property type="match status" value="1"/>
</dbReference>